<evidence type="ECO:0000256" key="2">
    <source>
        <dbReference type="ARBA" id="ARBA00038350"/>
    </source>
</evidence>
<evidence type="ECO:0000256" key="3">
    <source>
        <dbReference type="SAM" id="SignalP"/>
    </source>
</evidence>
<dbReference type="PANTHER" id="PTHR14359:SF6">
    <property type="entry name" value="PHOSPHOPANTOTHENOYLCYSTEINE DECARBOXYLASE"/>
    <property type="match status" value="1"/>
</dbReference>
<dbReference type="PANTHER" id="PTHR14359">
    <property type="entry name" value="HOMO-OLIGOMERIC FLAVIN CONTAINING CYS DECARBOXYLASE FAMILY"/>
    <property type="match status" value="1"/>
</dbReference>
<sequence>MNTPGLSLSSFFFFQTCVIRAWDLSKPLLFCPAMNTSMWEHPITAKHMEQLKGFGYTEVPCIVKKLVCGDEGQSLQCPRTGVLGVFSQHSHGTGQIRICSR</sequence>
<keyword evidence="6" id="KW-1185">Reference proteome</keyword>
<protein>
    <recommendedName>
        <fullName evidence="4">Flavoprotein domain-containing protein</fullName>
    </recommendedName>
</protein>
<dbReference type="GO" id="GO:0010181">
    <property type="term" value="F:FMN binding"/>
    <property type="evidence" value="ECO:0007669"/>
    <property type="project" value="TreeGrafter"/>
</dbReference>
<dbReference type="SUPFAM" id="SSF52507">
    <property type="entry name" value="Homo-oligomeric flavin-containing Cys decarboxylases, HFCD"/>
    <property type="match status" value="1"/>
</dbReference>
<evidence type="ECO:0000256" key="1">
    <source>
        <dbReference type="ARBA" id="ARBA00022993"/>
    </source>
</evidence>
<keyword evidence="1" id="KW-0173">Coenzyme A biosynthesis</keyword>
<dbReference type="Proteomes" id="UP000694392">
    <property type="component" value="Unplaced"/>
</dbReference>
<dbReference type="GO" id="GO:0015937">
    <property type="term" value="P:coenzyme A biosynthetic process"/>
    <property type="evidence" value="ECO:0007669"/>
    <property type="project" value="UniProtKB-KW"/>
</dbReference>
<dbReference type="AlphaFoldDB" id="A0A8D0GYV1"/>
<dbReference type="InterPro" id="IPR003382">
    <property type="entry name" value="Flavoprotein"/>
</dbReference>
<dbReference type="GO" id="GO:0004633">
    <property type="term" value="F:phosphopantothenoylcysteine decarboxylase activity"/>
    <property type="evidence" value="ECO:0007669"/>
    <property type="project" value="TreeGrafter"/>
</dbReference>
<feature type="signal peptide" evidence="3">
    <location>
        <begin position="1"/>
        <end position="21"/>
    </location>
</feature>
<dbReference type="Gene3D" id="3.40.50.1950">
    <property type="entry name" value="Flavin prenyltransferase-like"/>
    <property type="match status" value="1"/>
</dbReference>
<accession>A0A8D0GYV1</accession>
<organism evidence="5 6">
    <name type="scientific">Sphenodon punctatus</name>
    <name type="common">Tuatara</name>
    <name type="synonym">Hatteria punctata</name>
    <dbReference type="NCBI Taxonomy" id="8508"/>
    <lineage>
        <taxon>Eukaryota</taxon>
        <taxon>Metazoa</taxon>
        <taxon>Chordata</taxon>
        <taxon>Craniata</taxon>
        <taxon>Vertebrata</taxon>
        <taxon>Euteleostomi</taxon>
        <taxon>Lepidosauria</taxon>
        <taxon>Sphenodontia</taxon>
        <taxon>Sphenodontidae</taxon>
        <taxon>Sphenodon</taxon>
    </lineage>
</organism>
<dbReference type="InterPro" id="IPR036551">
    <property type="entry name" value="Flavin_trans-like"/>
</dbReference>
<reference evidence="5" key="2">
    <citation type="submission" date="2025-09" db="UniProtKB">
        <authorList>
            <consortium name="Ensembl"/>
        </authorList>
    </citation>
    <scope>IDENTIFICATION</scope>
</reference>
<evidence type="ECO:0000313" key="5">
    <source>
        <dbReference type="Ensembl" id="ENSSPUP00000015886.1"/>
    </source>
</evidence>
<keyword evidence="3" id="KW-0732">Signal</keyword>
<dbReference type="GO" id="GO:0071513">
    <property type="term" value="C:phosphopantothenoylcysteine decarboxylase complex"/>
    <property type="evidence" value="ECO:0007669"/>
    <property type="project" value="TreeGrafter"/>
</dbReference>
<dbReference type="GeneTree" id="ENSGT01090000260973"/>
<comment type="similarity">
    <text evidence="2">Belongs to the HFCD (homooligomeric flavin containing Cys decarboxylase) superfamily.</text>
</comment>
<feature type="chain" id="PRO_5034110427" description="Flavoprotein domain-containing protein" evidence="3">
    <location>
        <begin position="22"/>
        <end position="101"/>
    </location>
</feature>
<proteinExistence type="inferred from homology"/>
<dbReference type="Pfam" id="PF02441">
    <property type="entry name" value="Flavoprotein"/>
    <property type="match status" value="1"/>
</dbReference>
<reference evidence="5" key="1">
    <citation type="submission" date="2025-08" db="UniProtKB">
        <authorList>
            <consortium name="Ensembl"/>
        </authorList>
    </citation>
    <scope>IDENTIFICATION</scope>
</reference>
<evidence type="ECO:0000313" key="6">
    <source>
        <dbReference type="Proteomes" id="UP000694392"/>
    </source>
</evidence>
<feature type="domain" description="Flavoprotein" evidence="4">
    <location>
        <begin position="24"/>
        <end position="66"/>
    </location>
</feature>
<evidence type="ECO:0000259" key="4">
    <source>
        <dbReference type="Pfam" id="PF02441"/>
    </source>
</evidence>
<dbReference type="Ensembl" id="ENSSPUT00000016935.1">
    <property type="protein sequence ID" value="ENSSPUP00000015886.1"/>
    <property type="gene ID" value="ENSSPUG00000012273.1"/>
</dbReference>
<name>A0A8D0GYV1_SPHPU</name>